<evidence type="ECO:0000256" key="6">
    <source>
        <dbReference type="PROSITE-ProRule" id="PRU00023"/>
    </source>
</evidence>
<feature type="active site" description="Proton acceptor" evidence="7">
    <location>
        <position position="593"/>
    </location>
</feature>
<dbReference type="InterPro" id="IPR002110">
    <property type="entry name" value="Ankyrin_rpt"/>
</dbReference>
<keyword evidence="9" id="KW-1185">Reference proteome</keyword>
<dbReference type="Pfam" id="PF01734">
    <property type="entry name" value="Patatin"/>
    <property type="match status" value="1"/>
</dbReference>
<evidence type="ECO:0000256" key="3">
    <source>
        <dbReference type="ARBA" id="ARBA00023043"/>
    </source>
</evidence>
<feature type="short sequence motif" description="DGA/G" evidence="7">
    <location>
        <begin position="593"/>
        <end position="595"/>
    </location>
</feature>
<dbReference type="AlphaFoldDB" id="A0A914ZGM7"/>
<keyword evidence="4 7" id="KW-0443">Lipid metabolism</keyword>
<proteinExistence type="predicted"/>
<evidence type="ECO:0000256" key="2">
    <source>
        <dbReference type="ARBA" id="ARBA00022737"/>
    </source>
</evidence>
<evidence type="ECO:0000256" key="7">
    <source>
        <dbReference type="PROSITE-ProRule" id="PRU01161"/>
    </source>
</evidence>
<dbReference type="SMART" id="SM00248">
    <property type="entry name" value="ANK"/>
    <property type="match status" value="5"/>
</dbReference>
<comment type="catalytic activity">
    <reaction evidence="5">
        <text>a 1,2-diacyl-sn-glycero-3-phosphocholine + H2O = a 1-acyl-sn-glycero-3-phosphocholine + a fatty acid + H(+)</text>
        <dbReference type="Rhea" id="RHEA:15801"/>
        <dbReference type="ChEBI" id="CHEBI:15377"/>
        <dbReference type="ChEBI" id="CHEBI:15378"/>
        <dbReference type="ChEBI" id="CHEBI:28868"/>
        <dbReference type="ChEBI" id="CHEBI:57643"/>
        <dbReference type="ChEBI" id="CHEBI:58168"/>
        <dbReference type="EC" id="3.1.1.4"/>
    </reaction>
    <physiologicalReaction direction="left-to-right" evidence="5">
        <dbReference type="Rhea" id="RHEA:15802"/>
    </physiologicalReaction>
</comment>
<sequence length="754" mass="84436">MNMNNIFGLVKKASEFAPAAVQLYQTAQFNFQKKSSDATPTLIVDAVYTEMKKISENKFKHFNIYKSTDGSFKIVFEIARKQVYSTTDEKEAYFVAQRLENLKDIGEEVVKNSLNLNKFIEIALEHQNWNDFHCACALGCIGYVSKMLQKEQNQNDYLMSVTADTGELPFHLAISNKQMDISNLLFGRGANPNAVDLKGNNAFHIAAIHFPEFLSNLLLSENIEETSIYGQNQQGKIPMALAVEKEIMESVKILATKLDEKGFRQMINSGFQPLHKPIQNSFKKEVADIIIAKSCKFIEIKNEMNETPLFACIRNGDLAMVLHLIALGGNTEEKDADGRNVLEAAFAHEKIIFVKLFHSLGFAIDKEVLQKKFKVPSSMWSELDRILKELQTKNNHVIVSPIMEQMQNILVEEVLKPTSPKGLRVLSLDGGGIRGIMSVIILKELESRLQQKLGNSEVLIAQFFNFIGGTSTGAIIALALAKGKTAFEILKLYIRFRDKVFFGKRPYDSNRLEEFLKQELGETTTLEQISKFNGLKVMVTTTKADIMPPQLILLRNYDIYGEASTKSAMAWFAARCSSAAPTYFDSPKQTYLDGGLMANNPCSDILVELTKFDITRQLNNQPPLPLACVVSIGTGRPPPKSTNAATISVPQGFGDILRNGYNQITGFMSLTKMFIDQICASDGAVVDRARALAFTKHSPFFRLSPELPTEVELDDKDDMIIVDLMFAARCYLHQEEKSFEQLVTILATYANNNS</sequence>
<feature type="short sequence motif" description="GXGXXG" evidence="7">
    <location>
        <begin position="430"/>
        <end position="435"/>
    </location>
</feature>
<dbReference type="GO" id="GO:0052816">
    <property type="term" value="F:long-chain fatty acyl-CoA hydrolase activity"/>
    <property type="evidence" value="ECO:0007669"/>
    <property type="project" value="TreeGrafter"/>
</dbReference>
<dbReference type="GO" id="GO:0047499">
    <property type="term" value="F:calcium-independent phospholipase A2 activity"/>
    <property type="evidence" value="ECO:0007669"/>
    <property type="project" value="InterPro"/>
</dbReference>
<evidence type="ECO:0000313" key="9">
    <source>
        <dbReference type="Proteomes" id="UP000887577"/>
    </source>
</evidence>
<dbReference type="SUPFAM" id="SSF48403">
    <property type="entry name" value="Ankyrin repeat"/>
    <property type="match status" value="1"/>
</dbReference>
<dbReference type="PANTHER" id="PTHR24139:SF35">
    <property type="entry name" value="PNPLA DOMAIN-CONTAINING PROTEIN"/>
    <property type="match status" value="1"/>
</dbReference>
<dbReference type="InterPro" id="IPR036770">
    <property type="entry name" value="Ankyrin_rpt-contain_sf"/>
</dbReference>
<keyword evidence="2" id="KW-0677">Repeat</keyword>
<dbReference type="EC" id="3.1.1.4" evidence="1"/>
<dbReference type="InterPro" id="IPR016035">
    <property type="entry name" value="Acyl_Trfase/lysoPLipase"/>
</dbReference>
<dbReference type="InterPro" id="IPR002641">
    <property type="entry name" value="PNPLA_dom"/>
</dbReference>
<dbReference type="GO" id="GO:2000304">
    <property type="term" value="P:positive regulation of ceramide biosynthetic process"/>
    <property type="evidence" value="ECO:0007669"/>
    <property type="project" value="TreeGrafter"/>
</dbReference>
<accession>A0A914ZGM7</accession>
<protein>
    <recommendedName>
        <fullName evidence="1">phospholipase A2</fullName>
        <ecNumber evidence="1">3.1.1.4</ecNumber>
    </recommendedName>
</protein>
<dbReference type="Pfam" id="PF12796">
    <property type="entry name" value="Ank_2"/>
    <property type="match status" value="1"/>
</dbReference>
<feature type="domain" description="PNPLA" evidence="8">
    <location>
        <begin position="426"/>
        <end position="606"/>
    </location>
</feature>
<feature type="repeat" description="ANK" evidence="6">
    <location>
        <begin position="165"/>
        <end position="197"/>
    </location>
</feature>
<evidence type="ECO:0000259" key="8">
    <source>
        <dbReference type="PROSITE" id="PS51635"/>
    </source>
</evidence>
<dbReference type="Proteomes" id="UP000887577">
    <property type="component" value="Unplaced"/>
</dbReference>
<dbReference type="Gene3D" id="1.25.40.20">
    <property type="entry name" value="Ankyrin repeat-containing domain"/>
    <property type="match status" value="2"/>
</dbReference>
<feature type="active site" description="Nucleophile" evidence="7">
    <location>
        <position position="471"/>
    </location>
</feature>
<keyword evidence="7" id="KW-0442">Lipid degradation</keyword>
<keyword evidence="3 6" id="KW-0040">ANK repeat</keyword>
<dbReference type="GO" id="GO:0016042">
    <property type="term" value="P:lipid catabolic process"/>
    <property type="evidence" value="ECO:0007669"/>
    <property type="project" value="UniProtKB-UniRule"/>
</dbReference>
<evidence type="ECO:0000313" key="10">
    <source>
        <dbReference type="WBParaSite" id="PSU_v2.g9440.t1"/>
    </source>
</evidence>
<organism evidence="9 10">
    <name type="scientific">Panagrolaimus superbus</name>
    <dbReference type="NCBI Taxonomy" id="310955"/>
    <lineage>
        <taxon>Eukaryota</taxon>
        <taxon>Metazoa</taxon>
        <taxon>Ecdysozoa</taxon>
        <taxon>Nematoda</taxon>
        <taxon>Chromadorea</taxon>
        <taxon>Rhabditida</taxon>
        <taxon>Tylenchina</taxon>
        <taxon>Panagrolaimomorpha</taxon>
        <taxon>Panagrolaimoidea</taxon>
        <taxon>Panagrolaimidae</taxon>
        <taxon>Panagrolaimus</taxon>
    </lineage>
</organism>
<dbReference type="PROSITE" id="PS50088">
    <property type="entry name" value="ANK_REPEAT"/>
    <property type="match status" value="1"/>
</dbReference>
<dbReference type="SUPFAM" id="SSF52151">
    <property type="entry name" value="FabD/lysophospholipase-like"/>
    <property type="match status" value="1"/>
</dbReference>
<reference evidence="10" key="1">
    <citation type="submission" date="2022-11" db="UniProtKB">
        <authorList>
            <consortium name="WormBaseParasite"/>
        </authorList>
    </citation>
    <scope>IDENTIFICATION</scope>
</reference>
<keyword evidence="7" id="KW-0378">Hydrolase</keyword>
<dbReference type="InterPro" id="IPR047148">
    <property type="entry name" value="PLPL9"/>
</dbReference>
<dbReference type="PANTHER" id="PTHR24139">
    <property type="entry name" value="CALCIUM-INDEPENDENT PHOSPHOLIPASE A2"/>
    <property type="match status" value="1"/>
</dbReference>
<dbReference type="Gene3D" id="3.40.1090.10">
    <property type="entry name" value="Cytosolic phospholipase A2 catalytic domain"/>
    <property type="match status" value="1"/>
</dbReference>
<dbReference type="PROSITE" id="PS51635">
    <property type="entry name" value="PNPLA"/>
    <property type="match status" value="1"/>
</dbReference>
<evidence type="ECO:0000256" key="1">
    <source>
        <dbReference type="ARBA" id="ARBA00013278"/>
    </source>
</evidence>
<name>A0A914ZGM7_9BILA</name>
<evidence type="ECO:0000256" key="4">
    <source>
        <dbReference type="ARBA" id="ARBA00023098"/>
    </source>
</evidence>
<dbReference type="PROSITE" id="PS50297">
    <property type="entry name" value="ANK_REP_REGION"/>
    <property type="match status" value="1"/>
</dbReference>
<dbReference type="GO" id="GO:0005739">
    <property type="term" value="C:mitochondrion"/>
    <property type="evidence" value="ECO:0007669"/>
    <property type="project" value="TreeGrafter"/>
</dbReference>
<feature type="short sequence motif" description="GXSXG" evidence="7">
    <location>
        <begin position="469"/>
        <end position="473"/>
    </location>
</feature>
<evidence type="ECO:0000256" key="5">
    <source>
        <dbReference type="ARBA" id="ARBA00023422"/>
    </source>
</evidence>
<dbReference type="WBParaSite" id="PSU_v2.g9440.t1">
    <property type="protein sequence ID" value="PSU_v2.g9440.t1"/>
    <property type="gene ID" value="PSU_v2.g9440"/>
</dbReference>